<dbReference type="RefSeq" id="WP_095154428.1">
    <property type="nucleotide sequence ID" value="NZ_NIBB01000027.1"/>
</dbReference>
<name>A0AAX0PV17_LACJH</name>
<reference evidence="1 2" key="1">
    <citation type="submission" date="2017-05" db="EMBL/GenBank/DDBJ databases">
        <title>Lactobacillus johnsonii from commercial turkeys.</title>
        <authorList>
            <person name="Johnson T.J."/>
            <person name="Youmans B."/>
        </authorList>
    </citation>
    <scope>NUCLEOTIDE SEQUENCE [LARGE SCALE GENOMIC DNA]</scope>
    <source>
        <strain evidence="1 2">UMNLJ54</strain>
    </source>
</reference>
<dbReference type="EMBL" id="NIBB01000027">
    <property type="protein sequence ID" value="PAB52703.1"/>
    <property type="molecule type" value="Genomic_DNA"/>
</dbReference>
<evidence type="ECO:0000313" key="1">
    <source>
        <dbReference type="EMBL" id="PAB52703.1"/>
    </source>
</evidence>
<feature type="non-terminal residue" evidence="1">
    <location>
        <position position="1"/>
    </location>
</feature>
<dbReference type="Gene3D" id="3.40.50.150">
    <property type="entry name" value="Vaccinia Virus protein VP39"/>
    <property type="match status" value="1"/>
</dbReference>
<dbReference type="InterPro" id="IPR029063">
    <property type="entry name" value="SAM-dependent_MTases_sf"/>
</dbReference>
<dbReference type="Proteomes" id="UP000216448">
    <property type="component" value="Unassembled WGS sequence"/>
</dbReference>
<protein>
    <submittedName>
        <fullName evidence="1">Uncharacterized protein</fullName>
    </submittedName>
</protein>
<sequence length="665" mass="76755">IAGLFSEFSRIGFLKPDEIKTRTAVNIFMQTMVGNNEEYYLKPTNSNQLHTDDGYVDVNGAAIQAFFKHFDRNIKLSDRDKMFAMADRLIEDSDRRHKGDFWTPTIWANRADEMLKSVVGSNYKDEAIIWDCASGSKNLTRDFYYANLYSSTLFSSELHLGSKYNKEGISFQYDFLNDDVEKTPTEFPNADDWKIPNSLFNELINNKNSDKPIIFYTNPPYGTSGNLQKDGSSKIKMANSKVNDYMKKNSFGKATQQLYAQFYARILKMVDDFQLKNVYIAFFNNSRNYCGGDYWEKFNNKLFSKFTLEKGNMFNAGEFSDTSDTWPITFSVFKLRSKKNIDLSNLEFHLSVEKSEIKDGITQINKLQNKTLRPIYADRALSEWMKEPLKNGKYVNLDMGTFPELSSAMGESKRNKPQGKLYKGSLGYIMNSANNIGEGTINGGVWLATSAAYHGHGVNVMPENFNRVIVNFAARRAVEPTWINAQDNFSYPNTKKNGYQTFENDCLVYSIFDTASNQAAYRNWKNYQNTNIKGKWINNWFWLKRDFVLEHAENINQAIIYDDARGDTDRFVANEIEQRKFSPEAKNVLDLATNVWIEQLQYRDLAINDLPGKSLNAWDAGWYQMKLIQKNYPTKSMSKLQEAIKKLKQKIAKQVIYYEMLASDK</sequence>
<organism evidence="1 2">
    <name type="scientific">Lactobacillus johnsonii</name>
    <dbReference type="NCBI Taxonomy" id="33959"/>
    <lineage>
        <taxon>Bacteria</taxon>
        <taxon>Bacillati</taxon>
        <taxon>Bacillota</taxon>
        <taxon>Bacilli</taxon>
        <taxon>Lactobacillales</taxon>
        <taxon>Lactobacillaceae</taxon>
        <taxon>Lactobacillus</taxon>
    </lineage>
</organism>
<proteinExistence type="predicted"/>
<gene>
    <name evidence="1" type="ORF">A3P64_04960</name>
</gene>
<dbReference type="AlphaFoldDB" id="A0AAX0PV17"/>
<evidence type="ECO:0000313" key="2">
    <source>
        <dbReference type="Proteomes" id="UP000216448"/>
    </source>
</evidence>
<comment type="caution">
    <text evidence="1">The sequence shown here is derived from an EMBL/GenBank/DDBJ whole genome shotgun (WGS) entry which is preliminary data.</text>
</comment>
<accession>A0AAX0PV17</accession>